<feature type="domain" description="Chitin-binding type-1" evidence="7">
    <location>
        <begin position="106"/>
        <end position="149"/>
    </location>
</feature>
<feature type="disulfide bond" evidence="4">
    <location>
        <begin position="76"/>
        <end position="88"/>
    </location>
</feature>
<dbReference type="Gene3D" id="3.10.50.10">
    <property type="match status" value="1"/>
</dbReference>
<comment type="similarity">
    <text evidence="1">Belongs to the glycosyl hydrolase 18 family. Chitinase class V subfamily.</text>
</comment>
<dbReference type="InterPro" id="IPR017853">
    <property type="entry name" value="GH"/>
</dbReference>
<name>A0A7C8J574_ORBOL</name>
<dbReference type="Pfam" id="PF00187">
    <property type="entry name" value="Chitin_bind_1"/>
    <property type="match status" value="1"/>
</dbReference>
<accession>A0A7C8J574</accession>
<keyword evidence="4" id="KW-1015">Disulfide bond</keyword>
<dbReference type="SMART" id="SM00636">
    <property type="entry name" value="Glyco_18"/>
    <property type="match status" value="1"/>
</dbReference>
<evidence type="ECO:0000313" key="10">
    <source>
        <dbReference type="Proteomes" id="UP000475325"/>
    </source>
</evidence>
<evidence type="ECO:0000259" key="8">
    <source>
        <dbReference type="PROSITE" id="PS51910"/>
    </source>
</evidence>
<dbReference type="PROSITE" id="PS51910">
    <property type="entry name" value="GH18_2"/>
    <property type="match status" value="1"/>
</dbReference>
<feature type="chain" id="PRO_5028862724" description="chitinase" evidence="6">
    <location>
        <begin position="22"/>
        <end position="1808"/>
    </location>
</feature>
<feature type="domain" description="Chitin-binding type-1" evidence="7">
    <location>
        <begin position="67"/>
        <end position="105"/>
    </location>
</feature>
<dbReference type="InterPro" id="IPR036861">
    <property type="entry name" value="Endochitinase-like_sf"/>
</dbReference>
<dbReference type="InterPro" id="IPR029070">
    <property type="entry name" value="Chitinase_insertion_sf"/>
</dbReference>
<dbReference type="SUPFAM" id="SSF54556">
    <property type="entry name" value="Chitinase insertion domain"/>
    <property type="match status" value="1"/>
</dbReference>
<feature type="disulfide bond" evidence="4">
    <location>
        <begin position="120"/>
        <end position="132"/>
    </location>
</feature>
<dbReference type="PROSITE" id="PS00026">
    <property type="entry name" value="CHIT_BIND_I_1"/>
    <property type="match status" value="1"/>
</dbReference>
<feature type="region of interest" description="Disordered" evidence="5">
    <location>
        <begin position="1411"/>
        <end position="1433"/>
    </location>
</feature>
<dbReference type="InterPro" id="IPR001002">
    <property type="entry name" value="Chitin-bd_1"/>
</dbReference>
<feature type="disulfide bond" evidence="4">
    <location>
        <begin position="99"/>
        <end position="103"/>
    </location>
</feature>
<dbReference type="GO" id="GO:0008843">
    <property type="term" value="F:endochitinase activity"/>
    <property type="evidence" value="ECO:0007669"/>
    <property type="project" value="UniProtKB-EC"/>
</dbReference>
<evidence type="ECO:0000313" key="9">
    <source>
        <dbReference type="EMBL" id="KAF3078889.1"/>
    </source>
</evidence>
<comment type="caution">
    <text evidence="4">Lacks conserved residue(s) required for the propagation of feature annotation.</text>
</comment>
<dbReference type="GO" id="GO:0008061">
    <property type="term" value="F:chitin binding"/>
    <property type="evidence" value="ECO:0007669"/>
    <property type="project" value="UniProtKB-UniRule"/>
</dbReference>
<reference evidence="9 10" key="1">
    <citation type="submission" date="2019-06" db="EMBL/GenBank/DDBJ databases">
        <authorList>
            <person name="Palmer J.M."/>
        </authorList>
    </citation>
    <scope>NUCLEOTIDE SEQUENCE [LARGE SCALE GENOMIC DNA]</scope>
    <source>
        <strain evidence="9 10">TWF102</strain>
    </source>
</reference>
<feature type="disulfide bond" evidence="4">
    <location>
        <begin position="125"/>
        <end position="139"/>
    </location>
</feature>
<evidence type="ECO:0000256" key="5">
    <source>
        <dbReference type="SAM" id="MobiDB-lite"/>
    </source>
</evidence>
<keyword evidence="6" id="KW-0732">Signal</keyword>
<dbReference type="EMBL" id="WIQW01000163">
    <property type="protein sequence ID" value="KAF3078889.1"/>
    <property type="molecule type" value="Genomic_DNA"/>
</dbReference>
<evidence type="ECO:0000256" key="1">
    <source>
        <dbReference type="ARBA" id="ARBA00008682"/>
    </source>
</evidence>
<feature type="domain" description="GH18" evidence="8">
    <location>
        <begin position="161"/>
        <end position="509"/>
    </location>
</feature>
<feature type="disulfide bond" evidence="4">
    <location>
        <begin position="81"/>
        <end position="95"/>
    </location>
</feature>
<dbReference type="CDD" id="cd00035">
    <property type="entry name" value="ChtBD1"/>
    <property type="match status" value="1"/>
</dbReference>
<dbReference type="InterPro" id="IPR011583">
    <property type="entry name" value="Chitinase_II/V-like_cat"/>
</dbReference>
<dbReference type="PANTHER" id="PTHR11177">
    <property type="entry name" value="CHITINASE"/>
    <property type="match status" value="1"/>
</dbReference>
<feature type="disulfide bond" evidence="4">
    <location>
        <begin position="143"/>
        <end position="147"/>
    </location>
</feature>
<proteinExistence type="inferred from homology"/>
<gene>
    <name evidence="9" type="ORF">TWF102_003219</name>
</gene>
<evidence type="ECO:0000256" key="4">
    <source>
        <dbReference type="PROSITE-ProRule" id="PRU00261"/>
    </source>
</evidence>
<dbReference type="EC" id="3.2.1.14" evidence="2"/>
<dbReference type="Gene3D" id="3.20.20.80">
    <property type="entry name" value="Glycosidases"/>
    <property type="match status" value="1"/>
</dbReference>
<dbReference type="PANTHER" id="PTHR11177:SF397">
    <property type="entry name" value="CHITINASE"/>
    <property type="match status" value="1"/>
</dbReference>
<dbReference type="PROSITE" id="PS50941">
    <property type="entry name" value="CHIT_BIND_I_2"/>
    <property type="match status" value="2"/>
</dbReference>
<dbReference type="InterPro" id="IPR018371">
    <property type="entry name" value="Chitin-binding_1_CS"/>
</dbReference>
<feature type="signal peptide" evidence="6">
    <location>
        <begin position="1"/>
        <end position="21"/>
    </location>
</feature>
<dbReference type="GO" id="GO:0005975">
    <property type="term" value="P:carbohydrate metabolic process"/>
    <property type="evidence" value="ECO:0007669"/>
    <property type="project" value="InterPro"/>
</dbReference>
<dbReference type="InterPro" id="IPR001223">
    <property type="entry name" value="Glyco_hydro18_cat"/>
</dbReference>
<sequence length="1808" mass="200878">MKSLFLRSLAVIIALSGMVDARATGPIDYRHRHHAKRYEITDPDHAKAISQNPSNAKVHAGLNKRQDYSCGPGRPCHNGACCGPSGWCGYGPASCGTGCSSNCDAKAECGQYAEPAGKTCPLNVCCSQHGFCGTTSDFCDDNCQSNCGAVNRPSGGGNVRKNVIGYYESWAATSKTCSRMQPEEVPASGMTHLNFAFAFIAPDTYDIIPMPDTDPKLFSRTTALKSIYPGLKVWISVGGWTFNDNGTIWQPVFSDLASSQAKRSNFIKSMIKFMVQEYPGAPDRGGQKADYENYVSLMKETNNAFKAHPKKFGLSFTAPTSFWYLRWFDLEKIHPNVDFINVMSYDLHGIWDSTNPIGPQVLGHTNMTEIDLALDLFWRTNVPSSKVHLGVGFYGRSFKLKNSRCSDPGCPFEGPADAGPCTDTAGILSFKEIQSLIAASGGAKPKLDKTAQVNYLTWGSGNWISYDDKATFEAKVDFGNKRGLNGMLIWAVDQDDTQWNAIKAVTGKNVLTAHEFQSILESDLLPRDCYVTGLCGSDCAAGYLPITDKIYNANKDRLHDPNADFNPKRCGGDKQRSLCCPFASRPNKSKCYWRGNEGHCNGRCHDGEVFMVADNQGDNGRSCLKGLRAFCCEVENTKILEACDYGECGATDCSGMGDKTELVEGGKEYNGCRRGVSKPFCCTKKSGVKTCNWSGHGADCVEPVCRTDQIQLRTSSRGDAGGQCRWGRQRALCCSAPKGHSSFLPVDLSMVFPTLPPADYDPAYGLVLHDNTVPNPREGPFAMVIVVGPADDVSTFSKRDGSHMELFDCPIPREGDNGIHKAKAVCRGDPENCNQIFKLEGGVEGTFVKMPSHCTGNRYVRAIHLKRAEDQTLPGRLLPRDVTSEVYEFAFDYSFHLWVYRLPYHFHHEKMLTPFTRRKRDASDVFVRIDYASQYKYFEQFVEGAPFRKRSEGTSTVDELYEAWESMLSVHPETNVIEKRTAENWLEHDARALHPRFYSGNAANWERLWELLLLDWELKTTIDKVWDFRVEKRLFKAERACTFSGGSLKAEASAGIKVEGTAKVMAGASFVGKFTTSGVNFDESHAFFGHDLTLTLGLDLSLTGRLKFDQTTFGFPKDIDVNMKYDENLKNSGFVVFHTNIRVQFSIGDAFSVKGILEVVPVIGTRMALSGDLTTSATVNWEQSFNSKYGYSFPNHKLGVPTTNPDSKGGSFKIIGNKNIGTTTTGGLTFKIAPYVQLQLSVGSLKADTTVASLSIEGRFPSEVYVDLEADSSCSGVKMGIAAKLTGEIEGSGSAGLKDVVSWANILPLFNTGRRTISSPTCYSFRSGPSKKMRKREYIWDNTTLGAENELSLLGIQEYSHTKHQSLAKRTDGFLYNLANAFNCPGGDDSDEGNENAVCDTQLGEDFDNAFTNAYGDREDDPSPASLKKRSDGSWQNGFLEEVGQSIKAFQDNGGNLTDKEYWHHFGMVAERHRALSKRDASDWEHPAPYGPFNQRTWRRVCDDPSNLFVWRTGEYSPWPRQVLGTTVYERSQGCASAPYLQTYPLTNTNPLRDGRNTHMATEHILELQTFNSFWIWVTDNTNGQPFAFRYNLSPFSRTGACQVLQRAFFDPADADGFYRPINLLALGVFPSNIDFHANNAREFVILERPTNKVKMSLMGGGSVRTTDYMNFHTLSEQLTVLKSCLLVFKYLREPTIQASFEAQISRMGAGLDFLELSYIPRVSQFAYLPAGLSKSWYKYIKDIVIADFNRIGEQFLRDHLARLMPIYGSPRPGENQQDINNRQALNILDTSFRNTWLPFNPSIPVVP</sequence>
<protein>
    <recommendedName>
        <fullName evidence="2">chitinase</fullName>
        <ecNumber evidence="2">3.2.1.14</ecNumber>
    </recommendedName>
</protein>
<dbReference type="InterPro" id="IPR050314">
    <property type="entry name" value="Glycosyl_Hydrlase_18"/>
</dbReference>
<keyword evidence="3 4" id="KW-0147">Chitin-binding</keyword>
<dbReference type="Proteomes" id="UP000475325">
    <property type="component" value="Unassembled WGS sequence"/>
</dbReference>
<evidence type="ECO:0000256" key="3">
    <source>
        <dbReference type="ARBA" id="ARBA00022669"/>
    </source>
</evidence>
<evidence type="ECO:0000256" key="6">
    <source>
        <dbReference type="SAM" id="SignalP"/>
    </source>
</evidence>
<dbReference type="SUPFAM" id="SSF57016">
    <property type="entry name" value="Plant lectins/antimicrobial peptides"/>
    <property type="match status" value="1"/>
</dbReference>
<dbReference type="SUPFAM" id="SSF51445">
    <property type="entry name" value="(Trans)glycosidases"/>
    <property type="match status" value="1"/>
</dbReference>
<organism evidence="9 10">
    <name type="scientific">Orbilia oligospora</name>
    <name type="common">Nematode-trapping fungus</name>
    <name type="synonym">Arthrobotrys oligospora</name>
    <dbReference type="NCBI Taxonomy" id="2813651"/>
    <lineage>
        <taxon>Eukaryota</taxon>
        <taxon>Fungi</taxon>
        <taxon>Dikarya</taxon>
        <taxon>Ascomycota</taxon>
        <taxon>Pezizomycotina</taxon>
        <taxon>Orbiliomycetes</taxon>
        <taxon>Orbiliales</taxon>
        <taxon>Orbiliaceae</taxon>
        <taxon>Orbilia</taxon>
    </lineage>
</organism>
<evidence type="ECO:0000256" key="2">
    <source>
        <dbReference type="ARBA" id="ARBA00012729"/>
    </source>
</evidence>
<comment type="caution">
    <text evidence="9">The sequence shown here is derived from an EMBL/GenBank/DDBJ whole genome shotgun (WGS) entry which is preliminary data.</text>
</comment>
<dbReference type="Gene3D" id="3.30.60.10">
    <property type="entry name" value="Endochitinase-like"/>
    <property type="match status" value="1"/>
</dbReference>
<evidence type="ECO:0000259" key="7">
    <source>
        <dbReference type="PROSITE" id="PS50941"/>
    </source>
</evidence>
<dbReference type="SMART" id="SM00270">
    <property type="entry name" value="ChtBD1"/>
    <property type="match status" value="2"/>
</dbReference>
<dbReference type="Pfam" id="PF00704">
    <property type="entry name" value="Glyco_hydro_18"/>
    <property type="match status" value="1"/>
</dbReference>